<organism evidence="2 3">
    <name type="scientific">Panicum hallii var. hallii</name>
    <dbReference type="NCBI Taxonomy" id="1504633"/>
    <lineage>
        <taxon>Eukaryota</taxon>
        <taxon>Viridiplantae</taxon>
        <taxon>Streptophyta</taxon>
        <taxon>Embryophyta</taxon>
        <taxon>Tracheophyta</taxon>
        <taxon>Spermatophyta</taxon>
        <taxon>Magnoliopsida</taxon>
        <taxon>Liliopsida</taxon>
        <taxon>Poales</taxon>
        <taxon>Poaceae</taxon>
        <taxon>PACMAD clade</taxon>
        <taxon>Panicoideae</taxon>
        <taxon>Panicodae</taxon>
        <taxon>Paniceae</taxon>
        <taxon>Panicinae</taxon>
        <taxon>Panicum</taxon>
        <taxon>Panicum sect. Panicum</taxon>
    </lineage>
</organism>
<dbReference type="Gramene" id="PUZ50891">
    <property type="protein sequence ID" value="PUZ50891"/>
    <property type="gene ID" value="GQ55_6G108500"/>
</dbReference>
<feature type="region of interest" description="Disordered" evidence="1">
    <location>
        <begin position="44"/>
        <end position="79"/>
    </location>
</feature>
<sequence>MEPNGRPLRICPGLPDARGRLPWARPSRPACSCAPRSCALMSQRPLTHRPAPAAAWRREGGKPMEIRKKPNRKMLPLWR</sequence>
<name>A0A2T7D5M1_9POAL</name>
<dbReference type="Proteomes" id="UP000244336">
    <property type="component" value="Chromosome 6"/>
</dbReference>
<proteinExistence type="predicted"/>
<evidence type="ECO:0000313" key="3">
    <source>
        <dbReference type="Proteomes" id="UP000244336"/>
    </source>
</evidence>
<reference evidence="2 3" key="1">
    <citation type="submission" date="2018-04" db="EMBL/GenBank/DDBJ databases">
        <title>WGS assembly of Panicum hallii var. hallii HAL2.</title>
        <authorList>
            <person name="Lovell J."/>
            <person name="Jenkins J."/>
            <person name="Lowry D."/>
            <person name="Mamidi S."/>
            <person name="Sreedasyam A."/>
            <person name="Weng X."/>
            <person name="Barry K."/>
            <person name="Bonette J."/>
            <person name="Campitelli B."/>
            <person name="Daum C."/>
            <person name="Gordon S."/>
            <person name="Gould B."/>
            <person name="Lipzen A."/>
            <person name="MacQueen A."/>
            <person name="Palacio-Mejia J."/>
            <person name="Plott C."/>
            <person name="Shakirov E."/>
            <person name="Shu S."/>
            <person name="Yoshinaga Y."/>
            <person name="Zane M."/>
            <person name="Rokhsar D."/>
            <person name="Grimwood J."/>
            <person name="Schmutz J."/>
            <person name="Juenger T."/>
        </authorList>
    </citation>
    <scope>NUCLEOTIDE SEQUENCE [LARGE SCALE GENOMIC DNA]</scope>
    <source>
        <strain evidence="3">cv. HAL2</strain>
    </source>
</reference>
<evidence type="ECO:0000256" key="1">
    <source>
        <dbReference type="SAM" id="MobiDB-lite"/>
    </source>
</evidence>
<protein>
    <submittedName>
        <fullName evidence="2">Uncharacterized protein</fullName>
    </submittedName>
</protein>
<dbReference type="EMBL" id="CM009754">
    <property type="protein sequence ID" value="PUZ50891.1"/>
    <property type="molecule type" value="Genomic_DNA"/>
</dbReference>
<accession>A0A2T7D5M1</accession>
<gene>
    <name evidence="2" type="ORF">GQ55_6G108500</name>
</gene>
<evidence type="ECO:0000313" key="2">
    <source>
        <dbReference type="EMBL" id="PUZ50891.1"/>
    </source>
</evidence>
<keyword evidence="3" id="KW-1185">Reference proteome</keyword>
<dbReference type="AlphaFoldDB" id="A0A2T7D5M1"/>
<feature type="compositionally biased region" description="Basic and acidic residues" evidence="1">
    <location>
        <begin position="56"/>
        <end position="68"/>
    </location>
</feature>